<dbReference type="KEGG" id="trc:DYE49_06495"/>
<organism evidence="10 12">
    <name type="scientific">Treponema rectale</name>
    <dbReference type="NCBI Taxonomy" id="744512"/>
    <lineage>
        <taxon>Bacteria</taxon>
        <taxon>Pseudomonadati</taxon>
        <taxon>Spirochaetota</taxon>
        <taxon>Spirochaetia</taxon>
        <taxon>Spirochaetales</taxon>
        <taxon>Treponemataceae</taxon>
        <taxon>Treponema</taxon>
    </lineage>
</organism>
<evidence type="ECO:0000256" key="7">
    <source>
        <dbReference type="ARBA" id="ARBA00023136"/>
    </source>
</evidence>
<evidence type="ECO:0000256" key="2">
    <source>
        <dbReference type="ARBA" id="ARBA00022475"/>
    </source>
</evidence>
<evidence type="ECO:0000256" key="1">
    <source>
        <dbReference type="ARBA" id="ARBA00004377"/>
    </source>
</evidence>
<evidence type="ECO:0000256" key="5">
    <source>
        <dbReference type="ARBA" id="ARBA00022692"/>
    </source>
</evidence>
<dbReference type="InterPro" id="IPR045584">
    <property type="entry name" value="Pilin-like"/>
</dbReference>
<dbReference type="InterPro" id="IPR000983">
    <property type="entry name" value="Bac_GSPG_pilin"/>
</dbReference>
<dbReference type="RefSeq" id="WP_184651600.1">
    <property type="nucleotide sequence ID" value="NZ_JACHFR010000001.1"/>
</dbReference>
<dbReference type="SUPFAM" id="SSF54523">
    <property type="entry name" value="Pili subunits"/>
    <property type="match status" value="1"/>
</dbReference>
<proteinExistence type="predicted"/>
<evidence type="ECO:0000256" key="3">
    <source>
        <dbReference type="ARBA" id="ARBA00022481"/>
    </source>
</evidence>
<evidence type="ECO:0000313" key="10">
    <source>
        <dbReference type="EMBL" id="MBB5218171.1"/>
    </source>
</evidence>
<evidence type="ECO:0000313" key="12">
    <source>
        <dbReference type="Proteomes" id="UP000578697"/>
    </source>
</evidence>
<name>A0A840SFF5_9SPIR</name>
<keyword evidence="7 8" id="KW-0472">Membrane</keyword>
<evidence type="ECO:0000313" key="11">
    <source>
        <dbReference type="EMBL" id="QOS40124.1"/>
    </source>
</evidence>
<dbReference type="GO" id="GO:0015628">
    <property type="term" value="P:protein secretion by the type II secretion system"/>
    <property type="evidence" value="ECO:0007669"/>
    <property type="project" value="InterPro"/>
</dbReference>
<feature type="domain" description="Type II secretion system protein GspG C-terminal" evidence="9">
    <location>
        <begin position="36"/>
        <end position="142"/>
    </location>
</feature>
<dbReference type="PRINTS" id="PR00813">
    <property type="entry name" value="BCTERIALGSPG"/>
</dbReference>
<evidence type="ECO:0000256" key="6">
    <source>
        <dbReference type="ARBA" id="ARBA00022989"/>
    </source>
</evidence>
<gene>
    <name evidence="11" type="primary">gspG</name>
    <name evidence="11" type="ORF">DYE49_06495</name>
    <name evidence="10" type="ORF">HNP77_000515</name>
</gene>
<evidence type="ECO:0000256" key="4">
    <source>
        <dbReference type="ARBA" id="ARBA00022519"/>
    </source>
</evidence>
<dbReference type="InterPro" id="IPR010054">
    <property type="entry name" value="Type2_sec_GspG"/>
</dbReference>
<comment type="subcellular location">
    <subcellularLocation>
        <location evidence="1">Cell inner membrane</location>
        <topology evidence="1">Single-pass membrane protein</topology>
    </subcellularLocation>
</comment>
<evidence type="ECO:0000313" key="13">
    <source>
        <dbReference type="Proteomes" id="UP000593591"/>
    </source>
</evidence>
<dbReference type="Proteomes" id="UP000578697">
    <property type="component" value="Unassembled WGS sequence"/>
</dbReference>
<dbReference type="EMBL" id="CP031517">
    <property type="protein sequence ID" value="QOS40124.1"/>
    <property type="molecule type" value="Genomic_DNA"/>
</dbReference>
<keyword evidence="6 8" id="KW-1133">Transmembrane helix</keyword>
<dbReference type="AlphaFoldDB" id="A0A840SFF5"/>
<reference evidence="11 13" key="1">
    <citation type="submission" date="2018-08" db="EMBL/GenBank/DDBJ databases">
        <title>The first complete genome of Treponema rectale (CHPAT), a commensal spirochete of the bovine rectum.</title>
        <authorList>
            <person name="Staton G.J."/>
            <person name="Clegg S.R."/>
            <person name="Carter S.D."/>
            <person name="Radford A.D."/>
            <person name="Darby A."/>
            <person name="Hall N."/>
            <person name="Birtles R.J."/>
            <person name="Evans N.J."/>
        </authorList>
    </citation>
    <scope>NUCLEOTIDE SEQUENCE [LARGE SCALE GENOMIC DNA]</scope>
    <source>
        <strain evidence="11 13">CHPA</strain>
    </source>
</reference>
<protein>
    <submittedName>
        <fullName evidence="10">General secretion pathway protein G</fullName>
    </submittedName>
    <submittedName>
        <fullName evidence="11">Type II secretion system protein GspG</fullName>
    </submittedName>
</protein>
<dbReference type="NCBIfam" id="TIGR01710">
    <property type="entry name" value="typeII_sec_gspG"/>
    <property type="match status" value="1"/>
</dbReference>
<feature type="transmembrane region" description="Helical" evidence="8">
    <location>
        <begin position="12"/>
        <end position="35"/>
    </location>
</feature>
<keyword evidence="3" id="KW-0488">Methylation</keyword>
<keyword evidence="12" id="KW-1185">Reference proteome</keyword>
<evidence type="ECO:0000259" key="9">
    <source>
        <dbReference type="Pfam" id="PF08334"/>
    </source>
</evidence>
<dbReference type="GO" id="GO:0015627">
    <property type="term" value="C:type II protein secretion system complex"/>
    <property type="evidence" value="ECO:0007669"/>
    <property type="project" value="InterPro"/>
</dbReference>
<dbReference type="Proteomes" id="UP000593591">
    <property type="component" value="Chromosome"/>
</dbReference>
<dbReference type="InterPro" id="IPR013545">
    <property type="entry name" value="T2SS_protein-GspG_C"/>
</dbReference>
<dbReference type="GO" id="GO:0005886">
    <property type="term" value="C:plasma membrane"/>
    <property type="evidence" value="ECO:0007669"/>
    <property type="project" value="UniProtKB-SubCell"/>
</dbReference>
<keyword evidence="4" id="KW-0997">Cell inner membrane</keyword>
<accession>A0A840SFF5</accession>
<dbReference type="EMBL" id="JACHFR010000001">
    <property type="protein sequence ID" value="MBB5218171.1"/>
    <property type="molecule type" value="Genomic_DNA"/>
</dbReference>
<keyword evidence="5 8" id="KW-0812">Transmembrane</keyword>
<reference evidence="10 12" key="2">
    <citation type="submission" date="2020-08" db="EMBL/GenBank/DDBJ databases">
        <title>Genomic Encyclopedia of Type Strains, Phase IV (KMG-IV): sequencing the most valuable type-strain genomes for metagenomic binning, comparative biology and taxonomic classification.</title>
        <authorList>
            <person name="Goeker M."/>
        </authorList>
    </citation>
    <scope>NUCLEOTIDE SEQUENCE [LARGE SCALE GENOMIC DNA]</scope>
    <source>
        <strain evidence="10 12">DSM 103679</strain>
    </source>
</reference>
<dbReference type="Pfam" id="PF08334">
    <property type="entry name" value="T2SSG"/>
    <property type="match status" value="1"/>
</dbReference>
<sequence length="144" mass="15882">MKKNNLHREGWTFIETLIVMTIVLILTASVGFGAAKQLDRARTVSATSQIETFSLALDSYYMDNGFYPSESQGLNALWQKPSSVPFPMNWNGPYVSKPVPSDPWGNEYLYRVPGENELPYEVCSYGKDGIKGGTGADADVSSCK</sequence>
<dbReference type="Gene3D" id="3.30.700.10">
    <property type="entry name" value="Glycoprotein, Type 4 Pilin"/>
    <property type="match status" value="1"/>
</dbReference>
<keyword evidence="2" id="KW-1003">Cell membrane</keyword>
<evidence type="ECO:0000256" key="8">
    <source>
        <dbReference type="SAM" id="Phobius"/>
    </source>
</evidence>